<dbReference type="GeneID" id="68354953"/>
<keyword evidence="5" id="KW-0328">Glycosyltransferase</keyword>
<dbReference type="Proteomes" id="UP000824596">
    <property type="component" value="Unassembled WGS sequence"/>
</dbReference>
<proteinExistence type="inferred from homology"/>
<evidence type="ECO:0000256" key="4">
    <source>
        <dbReference type="ARBA" id="ARBA00012557"/>
    </source>
</evidence>
<evidence type="ECO:0000256" key="2">
    <source>
        <dbReference type="ARBA" id="ARBA00004922"/>
    </source>
</evidence>
<dbReference type="GO" id="GO:0016020">
    <property type="term" value="C:membrane"/>
    <property type="evidence" value="ECO:0007669"/>
    <property type="project" value="UniProtKB-SubCell"/>
</dbReference>
<comment type="caution">
    <text evidence="14">The sequence shown here is derived from an EMBL/GenBank/DDBJ whole genome shotgun (WGS) entry which is preliminary data.</text>
</comment>
<comment type="similarity">
    <text evidence="3">Belongs to the glycosyltransferase 31 family. Beta3-Gal-T subfamily.</text>
</comment>
<evidence type="ECO:0000256" key="10">
    <source>
        <dbReference type="ARBA" id="ARBA00022989"/>
    </source>
</evidence>
<evidence type="ECO:0000313" key="14">
    <source>
        <dbReference type="EMBL" id="KAH0963314.1"/>
    </source>
</evidence>
<protein>
    <recommendedName>
        <fullName evidence="4">N-acetylgalactosaminide beta-1,3-galactosyltransferase</fullName>
        <ecNumber evidence="4">2.4.1.122</ecNumber>
    </recommendedName>
</protein>
<keyword evidence="10" id="KW-1133">Transmembrane helix</keyword>
<evidence type="ECO:0000256" key="12">
    <source>
        <dbReference type="SAM" id="SignalP"/>
    </source>
</evidence>
<gene>
    <name evidence="14" type="ORF">HRG_05824</name>
</gene>
<evidence type="ECO:0000256" key="9">
    <source>
        <dbReference type="ARBA" id="ARBA00022968"/>
    </source>
</evidence>
<evidence type="ECO:0000256" key="11">
    <source>
        <dbReference type="ARBA" id="ARBA00023136"/>
    </source>
</evidence>
<dbReference type="AlphaFoldDB" id="A0A9P8MZS3"/>
<accession>A0A9P8MZS3</accession>
<keyword evidence="6" id="KW-0808">Transferase</keyword>
<dbReference type="EMBL" id="JAIZPD010000005">
    <property type="protein sequence ID" value="KAH0963314.1"/>
    <property type="molecule type" value="Genomic_DNA"/>
</dbReference>
<dbReference type="RefSeq" id="XP_044720827.1">
    <property type="nucleotide sequence ID" value="XM_044864295.1"/>
</dbReference>
<evidence type="ECO:0000256" key="3">
    <source>
        <dbReference type="ARBA" id="ARBA00006462"/>
    </source>
</evidence>
<evidence type="ECO:0000256" key="5">
    <source>
        <dbReference type="ARBA" id="ARBA00022676"/>
    </source>
</evidence>
<evidence type="ECO:0000313" key="15">
    <source>
        <dbReference type="Proteomes" id="UP000824596"/>
    </source>
</evidence>
<dbReference type="PANTHER" id="PTHR23033:SF40">
    <property type="entry name" value="APPLE DOMAIN-CONTAINING PROTEIN"/>
    <property type="match status" value="1"/>
</dbReference>
<dbReference type="EC" id="2.4.1.122" evidence="4"/>
<feature type="signal peptide" evidence="12">
    <location>
        <begin position="1"/>
        <end position="29"/>
    </location>
</feature>
<dbReference type="Pfam" id="PF02434">
    <property type="entry name" value="Fringe"/>
    <property type="match status" value="1"/>
</dbReference>
<keyword evidence="15" id="KW-1185">Reference proteome</keyword>
<dbReference type="OrthoDB" id="414175at2759"/>
<dbReference type="Gene3D" id="3.90.550.50">
    <property type="match status" value="1"/>
</dbReference>
<dbReference type="PANTHER" id="PTHR23033">
    <property type="entry name" value="BETA1,3-GALACTOSYLTRANSFERASE"/>
    <property type="match status" value="1"/>
</dbReference>
<organism evidence="14 15">
    <name type="scientific">Hirsutella rhossiliensis</name>
    <dbReference type="NCBI Taxonomy" id="111463"/>
    <lineage>
        <taxon>Eukaryota</taxon>
        <taxon>Fungi</taxon>
        <taxon>Dikarya</taxon>
        <taxon>Ascomycota</taxon>
        <taxon>Pezizomycotina</taxon>
        <taxon>Sordariomycetes</taxon>
        <taxon>Hypocreomycetidae</taxon>
        <taxon>Hypocreales</taxon>
        <taxon>Ophiocordycipitaceae</taxon>
        <taxon>Hirsutella</taxon>
    </lineage>
</organism>
<keyword evidence="11" id="KW-0472">Membrane</keyword>
<comment type="subcellular location">
    <subcellularLocation>
        <location evidence="1">Membrane</location>
        <topology evidence="1">Single-pass type II membrane protein</topology>
    </subcellularLocation>
</comment>
<dbReference type="GO" id="GO:0000166">
    <property type="term" value="F:nucleotide binding"/>
    <property type="evidence" value="ECO:0007669"/>
    <property type="project" value="UniProtKB-KW"/>
</dbReference>
<keyword evidence="12" id="KW-0732">Signal</keyword>
<comment type="pathway">
    <text evidence="2">Protein modification; protein glycosylation.</text>
</comment>
<keyword evidence="8" id="KW-0547">Nucleotide-binding</keyword>
<evidence type="ECO:0000256" key="8">
    <source>
        <dbReference type="ARBA" id="ARBA00022741"/>
    </source>
</evidence>
<keyword evidence="9" id="KW-0735">Signal-anchor</keyword>
<reference evidence="14" key="1">
    <citation type="submission" date="2021-09" db="EMBL/GenBank/DDBJ databases">
        <title>A high-quality genome of the endoparasitic fungus Hirsutella rhossiliensis with a comparison of Hirsutella genomes reveals transposable elements contributing to genome size variation.</title>
        <authorList>
            <person name="Lin R."/>
            <person name="Jiao Y."/>
            <person name="Sun X."/>
            <person name="Ling J."/>
            <person name="Xie B."/>
            <person name="Cheng X."/>
        </authorList>
    </citation>
    <scope>NUCLEOTIDE SEQUENCE</scope>
    <source>
        <strain evidence="14">HR02</strain>
    </source>
</reference>
<sequence length="456" mass="50923">MLNIPRRVRRRLTPVAVLLLLVLGVGWVAQPPDSRVRLALRFNLGRLAERARGTDARQLRGPARHRVDLGSDVGFLIKTGYGTRHRLPEQLGALSRRGVLGPEGRGFLVVVGDWTAANASDARGLGVEVHDAIKTVMESKIGVEWHEHQRFNKYRSMQGAVAAGDEERALLLGQTYGWELDALKFIMGMELAYRRLPLKKWYVILDDDTYLVKPSLELLLGHLDPRKPQYIGNAVGDYKGRFAHGGSAVLLSGEAMRVLFTRPEVVAQAYIESLDETWGDRLVATTLHKVGIYVEERYSHHFSGEPPKLARITRDRICSPVVSFHGLRMPGDMARVGARLAGVKEPVLWGQLWELFGDQPMERYGRKPYPAGDHVGPSGEATRRWEGVRDGDDCRARCDTESWCLAWTFARETGECLGSPWVVVGDGEGGGGDEGPRVSGISWKRMEPWAHQCRRP</sequence>
<dbReference type="GO" id="GO:0016263">
    <property type="term" value="F:glycoprotein-N-acetylgalactosamine 3-beta-galactosyltransferase activity"/>
    <property type="evidence" value="ECO:0007669"/>
    <property type="project" value="UniProtKB-EC"/>
</dbReference>
<feature type="domain" description="Fringe-like glycosyltransferase" evidence="13">
    <location>
        <begin position="184"/>
        <end position="237"/>
    </location>
</feature>
<keyword evidence="7" id="KW-0812">Transmembrane</keyword>
<feature type="chain" id="PRO_5040257136" description="N-acetylgalactosaminide beta-1,3-galactosyltransferase" evidence="12">
    <location>
        <begin position="30"/>
        <end position="456"/>
    </location>
</feature>
<dbReference type="InterPro" id="IPR026050">
    <property type="entry name" value="C1GALT1/C1GALT1_chp1"/>
</dbReference>
<dbReference type="InterPro" id="IPR003378">
    <property type="entry name" value="Fringe-like_glycosylTrfase"/>
</dbReference>
<evidence type="ECO:0000256" key="7">
    <source>
        <dbReference type="ARBA" id="ARBA00022692"/>
    </source>
</evidence>
<evidence type="ECO:0000259" key="13">
    <source>
        <dbReference type="Pfam" id="PF02434"/>
    </source>
</evidence>
<evidence type="ECO:0000256" key="1">
    <source>
        <dbReference type="ARBA" id="ARBA00004606"/>
    </source>
</evidence>
<name>A0A9P8MZS3_9HYPO</name>
<evidence type="ECO:0000256" key="6">
    <source>
        <dbReference type="ARBA" id="ARBA00022679"/>
    </source>
</evidence>